<dbReference type="Gene3D" id="3.50.50.60">
    <property type="entry name" value="FAD/NAD(P)-binding domain"/>
    <property type="match status" value="1"/>
</dbReference>
<evidence type="ECO:0000256" key="1">
    <source>
        <dbReference type="ARBA" id="ARBA00007992"/>
    </source>
</evidence>
<dbReference type="AlphaFoldDB" id="A0A9Q0AJ76"/>
<evidence type="ECO:0000256" key="3">
    <source>
        <dbReference type="ARBA" id="ARBA00022827"/>
    </source>
</evidence>
<keyword evidence="2" id="KW-0285">Flavoprotein</keyword>
<keyword evidence="3" id="KW-0274">FAD</keyword>
<dbReference type="GO" id="GO:0044550">
    <property type="term" value="P:secondary metabolite biosynthetic process"/>
    <property type="evidence" value="ECO:0007669"/>
    <property type="project" value="TreeGrafter"/>
</dbReference>
<protein>
    <recommendedName>
        <fullName evidence="7">FAD-binding domain-containing protein</fullName>
    </recommendedName>
</protein>
<gene>
    <name evidence="5" type="ORF">JX265_011949</name>
</gene>
<comment type="similarity">
    <text evidence="1">Belongs to the paxM FAD-dependent monooxygenase family.</text>
</comment>
<dbReference type="InterPro" id="IPR036188">
    <property type="entry name" value="FAD/NAD-bd_sf"/>
</dbReference>
<dbReference type="EMBL" id="JAFIMR010000047">
    <property type="protein sequence ID" value="KAI1856052.1"/>
    <property type="molecule type" value="Genomic_DNA"/>
</dbReference>
<proteinExistence type="inferred from homology"/>
<dbReference type="PANTHER" id="PTHR46720:SF3">
    <property type="entry name" value="FAD-BINDING DOMAIN-CONTAINING PROTEIN-RELATED"/>
    <property type="match status" value="1"/>
</dbReference>
<evidence type="ECO:0008006" key="7">
    <source>
        <dbReference type="Google" id="ProtNLM"/>
    </source>
</evidence>
<accession>A0A9Q0AJ76</accession>
<dbReference type="InterPro" id="IPR051104">
    <property type="entry name" value="FAD_monoxygenase"/>
</dbReference>
<evidence type="ECO:0000313" key="6">
    <source>
        <dbReference type="Proteomes" id="UP000829685"/>
    </source>
</evidence>
<dbReference type="SUPFAM" id="SSF51905">
    <property type="entry name" value="FAD/NAD(P)-binding domain"/>
    <property type="match status" value="1"/>
</dbReference>
<evidence type="ECO:0000313" key="5">
    <source>
        <dbReference type="EMBL" id="KAI1856052.1"/>
    </source>
</evidence>
<keyword evidence="6" id="KW-1185">Reference proteome</keyword>
<organism evidence="5 6">
    <name type="scientific">Neoarthrinium moseri</name>
    <dbReference type="NCBI Taxonomy" id="1658444"/>
    <lineage>
        <taxon>Eukaryota</taxon>
        <taxon>Fungi</taxon>
        <taxon>Dikarya</taxon>
        <taxon>Ascomycota</taxon>
        <taxon>Pezizomycotina</taxon>
        <taxon>Sordariomycetes</taxon>
        <taxon>Xylariomycetidae</taxon>
        <taxon>Amphisphaeriales</taxon>
        <taxon>Apiosporaceae</taxon>
        <taxon>Neoarthrinium</taxon>
    </lineage>
</organism>
<evidence type="ECO:0000256" key="2">
    <source>
        <dbReference type="ARBA" id="ARBA00022630"/>
    </source>
</evidence>
<dbReference type="GO" id="GO:0016491">
    <property type="term" value="F:oxidoreductase activity"/>
    <property type="evidence" value="ECO:0007669"/>
    <property type="project" value="UniProtKB-KW"/>
</dbReference>
<keyword evidence="4" id="KW-0560">Oxidoreductase</keyword>
<evidence type="ECO:0000256" key="4">
    <source>
        <dbReference type="ARBA" id="ARBA00023002"/>
    </source>
</evidence>
<comment type="caution">
    <text evidence="5">The sequence shown here is derived from an EMBL/GenBank/DDBJ whole genome shotgun (WGS) entry which is preliminary data.</text>
</comment>
<sequence>MRELLASLPQRALHALSKVECVHISFANPEITFHGGSTSTFGAVIGADGIFSTVRKFIVDQNEWTASPSGFWDYRNLVSFERAKAAVGDQYFQVDRQYGWIGDGAYFLHDILESRTTVQCIVSGVDRDPPPNKNGLV</sequence>
<dbReference type="Proteomes" id="UP000829685">
    <property type="component" value="Unassembled WGS sequence"/>
</dbReference>
<reference evidence="5" key="1">
    <citation type="submission" date="2021-03" db="EMBL/GenBank/DDBJ databases">
        <title>Revisited historic fungal species revealed as producer of novel bioactive compounds through whole genome sequencing and comparative genomics.</title>
        <authorList>
            <person name="Vignolle G.A."/>
            <person name="Hochenegger N."/>
            <person name="Mach R.L."/>
            <person name="Mach-Aigner A.R."/>
            <person name="Javad Rahimi M."/>
            <person name="Salim K.A."/>
            <person name="Chan C.M."/>
            <person name="Lim L.B.L."/>
            <person name="Cai F."/>
            <person name="Druzhinina I.S."/>
            <person name="U'Ren J.M."/>
            <person name="Derntl C."/>
        </authorList>
    </citation>
    <scope>NUCLEOTIDE SEQUENCE</scope>
    <source>
        <strain evidence="5">TUCIM 5799</strain>
    </source>
</reference>
<name>A0A9Q0AJ76_9PEZI</name>
<dbReference type="PANTHER" id="PTHR46720">
    <property type="entry name" value="HYDROXYLASE, PUTATIVE (AFU_ORTHOLOGUE AFUA_3G01460)-RELATED"/>
    <property type="match status" value="1"/>
</dbReference>